<evidence type="ECO:0000256" key="3">
    <source>
        <dbReference type="ARBA" id="ARBA00022833"/>
    </source>
</evidence>
<evidence type="ECO:0000313" key="6">
    <source>
        <dbReference type="EMBL" id="WAX56071.1"/>
    </source>
</evidence>
<evidence type="ECO:0000313" key="7">
    <source>
        <dbReference type="Proteomes" id="UP001164693"/>
    </source>
</evidence>
<keyword evidence="1 4" id="KW-0479">Metal-binding</keyword>
<proteinExistence type="inferred from homology"/>
<reference evidence="6" key="1">
    <citation type="submission" date="2022-05" db="EMBL/GenBank/DDBJ databases">
        <title>Jatrophihabitans sp. SB3-54 whole genome sequence.</title>
        <authorList>
            <person name="Suh M.K."/>
            <person name="Eom M.K."/>
            <person name="Kim J.S."/>
            <person name="Kim H.S."/>
            <person name="Do H.E."/>
            <person name="Shin Y.K."/>
            <person name="Lee J.-S."/>
        </authorList>
    </citation>
    <scope>NUCLEOTIDE SEQUENCE</scope>
    <source>
        <strain evidence="6">SB3-54</strain>
    </source>
</reference>
<evidence type="ECO:0000256" key="1">
    <source>
        <dbReference type="ARBA" id="ARBA00022723"/>
    </source>
</evidence>
<keyword evidence="3 4" id="KW-0862">Zinc</keyword>
<gene>
    <name evidence="4 6" type="primary">mshB</name>
    <name evidence="6" type="ORF">M6B22_16215</name>
</gene>
<dbReference type="Pfam" id="PF02585">
    <property type="entry name" value="PIG-L"/>
    <property type="match status" value="1"/>
</dbReference>
<feature type="binding site" evidence="4">
    <location>
        <position position="14"/>
    </location>
    <ligand>
        <name>Zn(2+)</name>
        <dbReference type="ChEBI" id="CHEBI:29105"/>
    </ligand>
</feature>
<dbReference type="RefSeq" id="WP_269442598.1">
    <property type="nucleotide sequence ID" value="NZ_CP097463.1"/>
</dbReference>
<comment type="function">
    <text evidence="4">Catalyzes the deacetylation of 1D-myo-inositol 2-acetamido-2-deoxy-alpha-D-glucopyranoside (GlcNAc-Ins) in the mycothiol biosynthesis pathway.</text>
</comment>
<comment type="similarity">
    <text evidence="4">Belongs to the MshB deacetylase family.</text>
</comment>
<dbReference type="HAMAP" id="MF_01696">
    <property type="entry name" value="MshB"/>
    <property type="match status" value="1"/>
</dbReference>
<sequence length="296" mass="31753">MARRLLLMHAHPDDEAINTGVTMARYAADGAQVTLLTCTLGELGEVLVPELEGLAAERGDQLGGYRIGELSAAMAALGVTDHRFLGGAARWRDSGMMGTPGNDDPRAFWRCSRDAAAFDLAVEQAVAVIREVRPQVLVTYDEIGGYGHPDHIMTHRVAMAAAERAAQPEGAGEPWAIAKIYWCAVPKSVLQRGIDALRESGGVGFDGVERAEDLPFGNDDDQITTAIDGRAFSAAKQDAMRAHATQISVDGPFFALSNNVGLEVLGTEYFRLARGELAGERDENGRERDLFAGIDA</sequence>
<dbReference type="InterPro" id="IPR024078">
    <property type="entry name" value="LmbE-like_dom_sf"/>
</dbReference>
<evidence type="ECO:0000259" key="5">
    <source>
        <dbReference type="PROSITE" id="PS50811"/>
    </source>
</evidence>
<dbReference type="NCBIfam" id="TIGR03445">
    <property type="entry name" value="mycothiol_MshB"/>
    <property type="match status" value="1"/>
</dbReference>
<organism evidence="6 7">
    <name type="scientific">Jatrophihabitans cynanchi</name>
    <dbReference type="NCBI Taxonomy" id="2944128"/>
    <lineage>
        <taxon>Bacteria</taxon>
        <taxon>Bacillati</taxon>
        <taxon>Actinomycetota</taxon>
        <taxon>Actinomycetes</taxon>
        <taxon>Jatrophihabitantales</taxon>
        <taxon>Jatrophihabitantaceae</taxon>
        <taxon>Jatrophihabitans</taxon>
    </lineage>
</organism>
<evidence type="ECO:0000256" key="2">
    <source>
        <dbReference type="ARBA" id="ARBA00022801"/>
    </source>
</evidence>
<dbReference type="EMBL" id="CP097463">
    <property type="protein sequence ID" value="WAX56071.1"/>
    <property type="molecule type" value="Genomic_DNA"/>
</dbReference>
<dbReference type="PANTHER" id="PTHR12993:SF26">
    <property type="entry name" value="1D-MYO-INOSITOL 2-ACETAMIDO-2-DEOXY-ALPHA-D-GLUCOPYRANOSIDE DEACETYLASE"/>
    <property type="match status" value="1"/>
</dbReference>
<dbReference type="GO" id="GO:0035595">
    <property type="term" value="F:N-acetylglucosaminylinositol deacetylase activity"/>
    <property type="evidence" value="ECO:0007669"/>
    <property type="project" value="UniProtKB-EC"/>
</dbReference>
<protein>
    <recommendedName>
        <fullName evidence="4">1D-myo-inositol 2-acetamido-2-deoxy-alpha-D-glucopyranoside deacetylase</fullName>
        <shortName evidence="4">GlcNAc-Ins deacetylase</shortName>
        <ecNumber evidence="4">3.5.1.103</ecNumber>
    </recommendedName>
    <alternativeName>
        <fullName evidence="4">N-acetyl-1-D-myo-inositol-2-amino-2-deoxy-alpha-D-glucopyranoside deacetylase</fullName>
    </alternativeName>
</protein>
<comment type="cofactor">
    <cofactor evidence="4">
        <name>Zn(2+)</name>
        <dbReference type="ChEBI" id="CHEBI:29105"/>
    </cofactor>
    <text evidence="4">Binds 1 zinc ion per subunit.</text>
</comment>
<evidence type="ECO:0000256" key="4">
    <source>
        <dbReference type="HAMAP-Rule" id="MF_01696"/>
    </source>
</evidence>
<dbReference type="InterPro" id="IPR017810">
    <property type="entry name" value="Mycothiol_biosynthesis_MshB"/>
</dbReference>
<dbReference type="PROSITE" id="PS50811">
    <property type="entry name" value="WRKY"/>
    <property type="match status" value="1"/>
</dbReference>
<dbReference type="Proteomes" id="UP001164693">
    <property type="component" value="Chromosome"/>
</dbReference>
<accession>A0ABY7JYC7</accession>
<comment type="catalytic activity">
    <reaction evidence="4">
        <text>1D-myo-inositol 2-acetamido-2-deoxy-alpha-D-glucopyranoside + H2O = 1D-myo-inositol 2-amino-2-deoxy-alpha-D-glucopyranoside + acetate</text>
        <dbReference type="Rhea" id="RHEA:26180"/>
        <dbReference type="ChEBI" id="CHEBI:15377"/>
        <dbReference type="ChEBI" id="CHEBI:30089"/>
        <dbReference type="ChEBI" id="CHEBI:52442"/>
        <dbReference type="ChEBI" id="CHEBI:58886"/>
        <dbReference type="EC" id="3.5.1.103"/>
    </reaction>
</comment>
<dbReference type="InterPro" id="IPR003737">
    <property type="entry name" value="GlcNAc_PI_deacetylase-related"/>
</dbReference>
<keyword evidence="7" id="KW-1185">Reference proteome</keyword>
<feature type="domain" description="WRKY" evidence="5">
    <location>
        <begin position="80"/>
        <end position="149"/>
    </location>
</feature>
<dbReference type="EC" id="3.5.1.103" evidence="4"/>
<dbReference type="PANTHER" id="PTHR12993">
    <property type="entry name" value="N-ACETYLGLUCOSAMINYL-PHOSPHATIDYLINOSITOL DE-N-ACETYLASE-RELATED"/>
    <property type="match status" value="1"/>
</dbReference>
<dbReference type="Gene3D" id="3.40.50.10320">
    <property type="entry name" value="LmbE-like"/>
    <property type="match status" value="1"/>
</dbReference>
<feature type="binding site" evidence="4">
    <location>
        <position position="151"/>
    </location>
    <ligand>
        <name>Zn(2+)</name>
        <dbReference type="ChEBI" id="CHEBI:29105"/>
    </ligand>
</feature>
<name>A0ABY7JYC7_9ACTN</name>
<feature type="binding site" evidence="4">
    <location>
        <position position="11"/>
    </location>
    <ligand>
        <name>Zn(2+)</name>
        <dbReference type="ChEBI" id="CHEBI:29105"/>
    </ligand>
</feature>
<dbReference type="SUPFAM" id="SSF102588">
    <property type="entry name" value="LmbE-like"/>
    <property type="match status" value="1"/>
</dbReference>
<dbReference type="InterPro" id="IPR003657">
    <property type="entry name" value="WRKY_dom"/>
</dbReference>
<keyword evidence="2 4" id="KW-0378">Hydrolase</keyword>